<reference evidence="2" key="1">
    <citation type="journal article" date="2008" name="Nat. Genet.">
        <title>The Pristionchus pacificus genome provides a unique perspective on nematode lifestyle and parasitism.</title>
        <authorList>
            <person name="Dieterich C."/>
            <person name="Clifton S.W."/>
            <person name="Schuster L.N."/>
            <person name="Chinwalla A."/>
            <person name="Delehaunty K."/>
            <person name="Dinkelacker I."/>
            <person name="Fulton L."/>
            <person name="Fulton R."/>
            <person name="Godfrey J."/>
            <person name="Minx P."/>
            <person name="Mitreva M."/>
            <person name="Roeseler W."/>
            <person name="Tian H."/>
            <person name="Witte H."/>
            <person name="Yang S.P."/>
            <person name="Wilson R.K."/>
            <person name="Sommer R.J."/>
        </authorList>
    </citation>
    <scope>NUCLEOTIDE SEQUENCE [LARGE SCALE GENOMIC DNA]</scope>
    <source>
        <strain evidence="2">PS312</strain>
    </source>
</reference>
<accession>A0A2A6CA04</accession>
<evidence type="ECO:0000313" key="2">
    <source>
        <dbReference type="Proteomes" id="UP000005239"/>
    </source>
</evidence>
<reference evidence="1" key="2">
    <citation type="submission" date="2022-06" db="UniProtKB">
        <authorList>
            <consortium name="EnsemblMetazoa"/>
        </authorList>
    </citation>
    <scope>IDENTIFICATION</scope>
    <source>
        <strain evidence="1">PS312</strain>
    </source>
</reference>
<dbReference type="Proteomes" id="UP000005239">
    <property type="component" value="Unassembled WGS sequence"/>
</dbReference>
<protein>
    <submittedName>
        <fullName evidence="1">Uncharacterized protein</fullName>
    </submittedName>
</protein>
<organism evidence="1 2">
    <name type="scientific">Pristionchus pacificus</name>
    <name type="common">Parasitic nematode worm</name>
    <dbReference type="NCBI Taxonomy" id="54126"/>
    <lineage>
        <taxon>Eukaryota</taxon>
        <taxon>Metazoa</taxon>
        <taxon>Ecdysozoa</taxon>
        <taxon>Nematoda</taxon>
        <taxon>Chromadorea</taxon>
        <taxon>Rhabditida</taxon>
        <taxon>Rhabditina</taxon>
        <taxon>Diplogasteromorpha</taxon>
        <taxon>Diplogasteroidea</taxon>
        <taxon>Neodiplogasteridae</taxon>
        <taxon>Pristionchus</taxon>
    </lineage>
</organism>
<keyword evidence="2" id="KW-1185">Reference proteome</keyword>
<gene>
    <name evidence="1" type="primary">WBGene00272356</name>
</gene>
<proteinExistence type="predicted"/>
<sequence>MVDHGYMFDYYDQSEVPPWTMSYNPTQRRIYDSGMSSEHSSLKSIPYSAMDSNSYQSLLSLRSSTIPPKDVASLRAFSTTVSSYIPSSLASQSSIPSTVPSTVSHEPILSAPLPIYRLQARRKRESEFFQAEYLPVEIWSVNRCYADWSLPSDQPYYEVEYLRVSRGFPPSTIVPDGVYNSMSDCSSRSPQTQTVAPTWACIPEESTTDYESCTTVMATDAIEEEWARNVDALSRELDLWSTTTSSSVLSPLSSDLSSVDLSTPTMTTACSIDAWDSETQNGEESDAPMPNKSSSLLRGVYDILAAIFCSRRKEKEEKIIVKNVDVKMDRGYD</sequence>
<dbReference type="AlphaFoldDB" id="A0A2A6CA04"/>
<evidence type="ECO:0000313" key="1">
    <source>
        <dbReference type="EnsemblMetazoa" id="PPA33987.1"/>
    </source>
</evidence>
<accession>A0A8R1UMF1</accession>
<dbReference type="EnsemblMetazoa" id="PPA33987.1">
    <property type="protein sequence ID" value="PPA33987.1"/>
    <property type="gene ID" value="WBGene00272356"/>
</dbReference>
<name>A0A2A6CA04_PRIPA</name>